<protein>
    <recommendedName>
        <fullName evidence="2">histidine kinase</fullName>
        <ecNumber evidence="2">2.7.13.3</ecNumber>
    </recommendedName>
</protein>
<feature type="transmembrane region" description="Helical" evidence="4">
    <location>
        <begin position="88"/>
        <end position="110"/>
    </location>
</feature>
<dbReference type="EMBL" id="WUPT01000002">
    <property type="protein sequence ID" value="MXQ09194.1"/>
    <property type="molecule type" value="Genomic_DNA"/>
</dbReference>
<dbReference type="SMART" id="SM00387">
    <property type="entry name" value="HATPase_c"/>
    <property type="match status" value="1"/>
</dbReference>
<evidence type="ECO:0000256" key="3">
    <source>
        <dbReference type="ARBA" id="ARBA00022553"/>
    </source>
</evidence>
<dbReference type="InterPro" id="IPR035965">
    <property type="entry name" value="PAS-like_dom_sf"/>
</dbReference>
<comment type="caution">
    <text evidence="6">The sequence shown here is derived from an EMBL/GenBank/DDBJ whole genome shotgun (WGS) entry which is preliminary data.</text>
</comment>
<dbReference type="Pfam" id="PF02518">
    <property type="entry name" value="HATPase_c"/>
    <property type="match status" value="1"/>
</dbReference>
<dbReference type="SMART" id="SM00388">
    <property type="entry name" value="HisKA"/>
    <property type="match status" value="1"/>
</dbReference>
<dbReference type="CDD" id="cd00082">
    <property type="entry name" value="HisKA"/>
    <property type="match status" value="1"/>
</dbReference>
<feature type="transmembrane region" description="Helical" evidence="4">
    <location>
        <begin position="47"/>
        <end position="68"/>
    </location>
</feature>
<dbReference type="Gene3D" id="3.30.450.20">
    <property type="entry name" value="PAS domain"/>
    <property type="match status" value="1"/>
</dbReference>
<dbReference type="RefSeq" id="WP_160765046.1">
    <property type="nucleotide sequence ID" value="NZ_WUPT01000002.1"/>
</dbReference>
<accession>A0A7C9MYJ3</accession>
<sequence>MAKDPDLARELRIDEAVEVVLASPRILIGMSFAFIILLANLGPGVLMGWAGLPAAVIFVMIYLAMSGFFRLRHRDRPTDVSARRMRSFLIFAVVMGAGWGIMLSLIIQAGDERTRTVALLLAFIGTFATTSINSTRVSMGFGFTTLGITWLTVLWTGALPAFGASVMFVLAYLTISYFAHQSQQTRIAAIKQTMANTRAMEARFQAEEDLRTAQIEAAEREKSRQMELSATQRNVINAIPFPLILARGDSALEVTPAARAQFGVSEATELSEITLSDFFVDPATPAEILGRIQADGELNDFETLMKNTSDEEFWVTISTRSLVYEGQKSWLNAIYVIDARKRMEQELGATRDRAVAALADLRKAQEQLIHAEKMAGLGQLTAGIAHEIKNPLNFVNNFAKLSTEMLDELAELLSDGVTYADDDTREDVEDTLATVRENLVKIDQHGGRADSIVKNMLSHSREGTGQRETVGLNGLVKEALNLAYHGARASDVSFNADIQTEWSDDVGDVTVVPQEIQRVFLNVISNGIYAAGKSAAAGGAPAQIAISTRAEGGDYVVDVTDNGPGIPEDARKRIFEPFYTTKPAGEGTGLGLSMSFDIVKAHGGRIDLTSAEGEGTTFTIRLPKAARGEAPE</sequence>
<dbReference type="PROSITE" id="PS50109">
    <property type="entry name" value="HIS_KIN"/>
    <property type="match status" value="1"/>
</dbReference>
<dbReference type="Pfam" id="PF00512">
    <property type="entry name" value="HisKA"/>
    <property type="match status" value="1"/>
</dbReference>
<dbReference type="SUPFAM" id="SSF47384">
    <property type="entry name" value="Homodimeric domain of signal transducing histidine kinase"/>
    <property type="match status" value="1"/>
</dbReference>
<dbReference type="PANTHER" id="PTHR43065:SF42">
    <property type="entry name" value="TWO-COMPONENT SENSOR PPRA"/>
    <property type="match status" value="1"/>
</dbReference>
<keyword evidence="3" id="KW-0597">Phosphoprotein</keyword>
<dbReference type="InterPro" id="IPR004358">
    <property type="entry name" value="Sig_transdc_His_kin-like_C"/>
</dbReference>
<dbReference type="Proteomes" id="UP000480350">
    <property type="component" value="Unassembled WGS sequence"/>
</dbReference>
<dbReference type="CDD" id="cd00075">
    <property type="entry name" value="HATPase"/>
    <property type="match status" value="1"/>
</dbReference>
<dbReference type="InterPro" id="IPR003594">
    <property type="entry name" value="HATPase_dom"/>
</dbReference>
<evidence type="ECO:0000256" key="1">
    <source>
        <dbReference type="ARBA" id="ARBA00000085"/>
    </source>
</evidence>
<reference evidence="6 7" key="2">
    <citation type="submission" date="2020-03" db="EMBL/GenBank/DDBJ databases">
        <title>Kangsaoukella pontilimi gen. nov., sp. nov., a new member of the family Rhodobacteraceae isolated from a tidal mudflat.</title>
        <authorList>
            <person name="Kim I.S."/>
        </authorList>
    </citation>
    <scope>NUCLEOTIDE SEQUENCE [LARGE SCALE GENOMIC DNA]</scope>
    <source>
        <strain evidence="6 7">GH1-50</strain>
    </source>
</reference>
<evidence type="ECO:0000256" key="4">
    <source>
        <dbReference type="SAM" id="Phobius"/>
    </source>
</evidence>
<organism evidence="6 7">
    <name type="scientific">Kangsaoukella pontilimi</name>
    <dbReference type="NCBI Taxonomy" id="2691042"/>
    <lineage>
        <taxon>Bacteria</taxon>
        <taxon>Pseudomonadati</taxon>
        <taxon>Pseudomonadota</taxon>
        <taxon>Alphaproteobacteria</taxon>
        <taxon>Rhodobacterales</taxon>
        <taxon>Paracoccaceae</taxon>
        <taxon>Kangsaoukella</taxon>
    </lineage>
</organism>
<dbReference type="InterPro" id="IPR003661">
    <property type="entry name" value="HisK_dim/P_dom"/>
</dbReference>
<dbReference type="InterPro" id="IPR036890">
    <property type="entry name" value="HATPase_C_sf"/>
</dbReference>
<dbReference type="SUPFAM" id="SSF55874">
    <property type="entry name" value="ATPase domain of HSP90 chaperone/DNA topoisomerase II/histidine kinase"/>
    <property type="match status" value="1"/>
</dbReference>
<evidence type="ECO:0000313" key="7">
    <source>
        <dbReference type="Proteomes" id="UP000480350"/>
    </source>
</evidence>
<evidence type="ECO:0000259" key="5">
    <source>
        <dbReference type="PROSITE" id="PS50109"/>
    </source>
</evidence>
<feature type="domain" description="Histidine kinase" evidence="5">
    <location>
        <begin position="383"/>
        <end position="626"/>
    </location>
</feature>
<keyword evidence="7" id="KW-1185">Reference proteome</keyword>
<dbReference type="PRINTS" id="PR00344">
    <property type="entry name" value="BCTRLSENSOR"/>
</dbReference>
<dbReference type="InterPro" id="IPR036097">
    <property type="entry name" value="HisK_dim/P_sf"/>
</dbReference>
<name>A0A7C9MYJ3_9RHOB</name>
<keyword evidence="4" id="KW-0812">Transmembrane</keyword>
<dbReference type="Gene3D" id="1.10.287.130">
    <property type="match status" value="1"/>
</dbReference>
<gene>
    <name evidence="6" type="ORF">GQ651_15210</name>
</gene>
<dbReference type="InterPro" id="IPR005467">
    <property type="entry name" value="His_kinase_dom"/>
</dbReference>
<dbReference type="PANTHER" id="PTHR43065">
    <property type="entry name" value="SENSOR HISTIDINE KINASE"/>
    <property type="match status" value="1"/>
</dbReference>
<dbReference type="Gene3D" id="3.30.565.10">
    <property type="entry name" value="Histidine kinase-like ATPase, C-terminal domain"/>
    <property type="match status" value="1"/>
</dbReference>
<keyword evidence="4" id="KW-1133">Transmembrane helix</keyword>
<reference evidence="6 7" key="1">
    <citation type="submission" date="2019-12" db="EMBL/GenBank/DDBJ databases">
        <authorList>
            <person name="Lee S.D."/>
        </authorList>
    </citation>
    <scope>NUCLEOTIDE SEQUENCE [LARGE SCALE GENOMIC DNA]</scope>
    <source>
        <strain evidence="6 7">GH1-50</strain>
    </source>
</reference>
<evidence type="ECO:0000256" key="2">
    <source>
        <dbReference type="ARBA" id="ARBA00012438"/>
    </source>
</evidence>
<evidence type="ECO:0000313" key="6">
    <source>
        <dbReference type="EMBL" id="MXQ09194.1"/>
    </source>
</evidence>
<dbReference type="EC" id="2.7.13.3" evidence="2"/>
<dbReference type="SUPFAM" id="SSF55785">
    <property type="entry name" value="PYP-like sensor domain (PAS domain)"/>
    <property type="match status" value="1"/>
</dbReference>
<dbReference type="GO" id="GO:0000155">
    <property type="term" value="F:phosphorelay sensor kinase activity"/>
    <property type="evidence" value="ECO:0007669"/>
    <property type="project" value="InterPro"/>
</dbReference>
<feature type="transmembrane region" description="Helical" evidence="4">
    <location>
        <begin position="20"/>
        <end position="41"/>
    </location>
</feature>
<comment type="catalytic activity">
    <reaction evidence="1">
        <text>ATP + protein L-histidine = ADP + protein N-phospho-L-histidine.</text>
        <dbReference type="EC" id="2.7.13.3"/>
    </reaction>
</comment>
<keyword evidence="4" id="KW-0472">Membrane</keyword>
<feature type="transmembrane region" description="Helical" evidence="4">
    <location>
        <begin position="116"/>
        <end position="135"/>
    </location>
</feature>
<dbReference type="AlphaFoldDB" id="A0A7C9MYJ3"/>
<proteinExistence type="predicted"/>
<feature type="transmembrane region" description="Helical" evidence="4">
    <location>
        <begin position="147"/>
        <end position="173"/>
    </location>
</feature>